<keyword evidence="2" id="KW-1185">Reference proteome</keyword>
<sequence>MTVKGGVIMKRFIVFLILLGSLTGCNAKSNPESMHDGIRTVSHTDLCLSTIQSELSTVNEGFYFIRDTQDNAYFYIYSKARNFEQMSISNQMVDKEPHVIFTATTKNLVYHYDEPKLDGFMALNVNERVDQFRFMVDGNEIYPQIITSRIQLDAAR</sequence>
<dbReference type="Proteomes" id="UP000003028">
    <property type="component" value="Unassembled WGS sequence"/>
</dbReference>
<proteinExistence type="predicted"/>
<comment type="caution">
    <text evidence="1">The sequence shown here is derived from an EMBL/GenBank/DDBJ whole genome shotgun (WGS) entry which is preliminary data.</text>
</comment>
<evidence type="ECO:0000313" key="1">
    <source>
        <dbReference type="EMBL" id="EFY08917.1"/>
    </source>
</evidence>
<protein>
    <recommendedName>
        <fullName evidence="3">Lipoprotein</fullName>
    </recommendedName>
</protein>
<organism evidence="1 2">
    <name type="scientific">Erysipelothrix rhusiopathiae ATCC 19414</name>
    <dbReference type="NCBI Taxonomy" id="525280"/>
    <lineage>
        <taxon>Bacteria</taxon>
        <taxon>Bacillati</taxon>
        <taxon>Bacillota</taxon>
        <taxon>Erysipelotrichia</taxon>
        <taxon>Erysipelotrichales</taxon>
        <taxon>Erysipelotrichaceae</taxon>
        <taxon>Erysipelothrix</taxon>
    </lineage>
</organism>
<name>E7FVJ7_ERYRH</name>
<evidence type="ECO:0008006" key="3">
    <source>
        <dbReference type="Google" id="ProtNLM"/>
    </source>
</evidence>
<evidence type="ECO:0000313" key="2">
    <source>
        <dbReference type="Proteomes" id="UP000003028"/>
    </source>
</evidence>
<dbReference type="PROSITE" id="PS51257">
    <property type="entry name" value="PROKAR_LIPOPROTEIN"/>
    <property type="match status" value="1"/>
</dbReference>
<dbReference type="AlphaFoldDB" id="E7FVJ7"/>
<dbReference type="EMBL" id="ACLK02000002">
    <property type="protein sequence ID" value="EFY08917.1"/>
    <property type="molecule type" value="Genomic_DNA"/>
</dbReference>
<gene>
    <name evidence="1" type="ORF">HMPREF0357_11024</name>
</gene>
<accession>E7FVJ7</accession>
<reference evidence="1" key="1">
    <citation type="submission" date="2011-01" db="EMBL/GenBank/DDBJ databases">
        <authorList>
            <person name="Muzny D."/>
            <person name="Qin X."/>
            <person name="Buhay C."/>
            <person name="Dugan-Rocha S."/>
            <person name="Ding Y."/>
            <person name="Chen G."/>
            <person name="Hawes A."/>
            <person name="Holder M."/>
            <person name="Jhangiani S."/>
            <person name="Johnson A."/>
            <person name="Khan Z."/>
            <person name="Li Z."/>
            <person name="Liu W."/>
            <person name="Liu X."/>
            <person name="Perez L."/>
            <person name="Shen H."/>
            <person name="Wang Q."/>
            <person name="Watt J."/>
            <person name="Xi L."/>
            <person name="Xin Y."/>
            <person name="Zhou J."/>
            <person name="Deng J."/>
            <person name="Jiang H."/>
            <person name="Liu Y."/>
            <person name="Qu J."/>
            <person name="Song X.-Z."/>
            <person name="Zhang L."/>
            <person name="Villasana D."/>
            <person name="Johnson A."/>
            <person name="Liu J."/>
            <person name="Liyanage D."/>
            <person name="Lorensuhewa L."/>
            <person name="Robinson T."/>
            <person name="Song A."/>
            <person name="Song B.-B."/>
            <person name="Dinh H."/>
            <person name="Thornton R."/>
            <person name="Coyle M."/>
            <person name="Francisco L."/>
            <person name="Jackson L."/>
            <person name="Javaid M."/>
            <person name="Korchina V."/>
            <person name="Kovar C."/>
            <person name="Mata R."/>
            <person name="Mathew T."/>
            <person name="Ngo R."/>
            <person name="Nguyen L."/>
            <person name="Nguyen N."/>
            <person name="Okwuonu G."/>
            <person name="Ongeri F."/>
            <person name="Pham C."/>
            <person name="Simmons D."/>
            <person name="Wilczek-Boney K."/>
            <person name="Hale W."/>
            <person name="Jakkamsetti A."/>
            <person name="Pham P."/>
            <person name="Ruth R."/>
            <person name="San Lucas F."/>
            <person name="Warren J."/>
            <person name="Zhang J."/>
            <person name="Zhao Z."/>
            <person name="Zhou C."/>
            <person name="Zhu D."/>
            <person name="Lee S."/>
            <person name="Bess C."/>
            <person name="Blankenburg K."/>
            <person name="Forbes L."/>
            <person name="Fu Q."/>
            <person name="Gubbala S."/>
            <person name="Hirani K."/>
            <person name="Jayaseelan J.C."/>
            <person name="Lara F."/>
            <person name="Munidasa M."/>
            <person name="Palculict T."/>
            <person name="Patil S."/>
            <person name="Pu L.-L."/>
            <person name="Saada N."/>
            <person name="Tang L."/>
            <person name="Weissenberger G."/>
            <person name="Zhu Y."/>
            <person name="Hemphill L."/>
            <person name="Shang Y."/>
            <person name="Youmans B."/>
            <person name="Ayvaz T."/>
            <person name="Ross M."/>
            <person name="Santibanez J."/>
            <person name="Aqrawi P."/>
            <person name="Gross S."/>
            <person name="Joshi V."/>
            <person name="Fowler G."/>
            <person name="Nazareth L."/>
            <person name="Reid J."/>
            <person name="Worley K."/>
            <person name="Petrosino J."/>
            <person name="Highlander S."/>
            <person name="Gibbs R."/>
        </authorList>
    </citation>
    <scope>NUCLEOTIDE SEQUENCE [LARGE SCALE GENOMIC DNA]</scope>
    <source>
        <strain evidence="1">ATCC 19414</strain>
    </source>
</reference>